<proteinExistence type="predicted"/>
<sequence>MHASQSTAGFRPAAVADRIRGDCLCFALYCLGALVTDVLPSLAYVKTADRLFSKPLPSPEALARMRCLLRCLDPQQQQQSSKFPPVNLDRTTSCILGNQDDDDDDDTGCGGGDALISFMAEAAKNGGTDGLLTPSVGELLALLKWLMSMNPADFFHTSAAFIHCRFVFCLAHFMKLVVSGSPVAENSTCHKLFMLICPKTH</sequence>
<dbReference type="EMBL" id="UYRU01049985">
    <property type="protein sequence ID" value="VDN10795.1"/>
    <property type="molecule type" value="Genomic_DNA"/>
</dbReference>
<dbReference type="OrthoDB" id="10531472at2759"/>
<reference evidence="1 2" key="1">
    <citation type="submission" date="2018-11" db="EMBL/GenBank/DDBJ databases">
        <authorList>
            <consortium name="Pathogen Informatics"/>
        </authorList>
    </citation>
    <scope>NUCLEOTIDE SEQUENCE [LARGE SCALE GENOMIC DNA]</scope>
</reference>
<accession>A0A3P7L011</accession>
<name>A0A3P7L011_DIBLA</name>
<organism evidence="1 2">
    <name type="scientific">Dibothriocephalus latus</name>
    <name type="common">Fish tapeworm</name>
    <name type="synonym">Diphyllobothrium latum</name>
    <dbReference type="NCBI Taxonomy" id="60516"/>
    <lineage>
        <taxon>Eukaryota</taxon>
        <taxon>Metazoa</taxon>
        <taxon>Spiralia</taxon>
        <taxon>Lophotrochozoa</taxon>
        <taxon>Platyhelminthes</taxon>
        <taxon>Cestoda</taxon>
        <taxon>Eucestoda</taxon>
        <taxon>Diphyllobothriidea</taxon>
        <taxon>Diphyllobothriidae</taxon>
        <taxon>Dibothriocephalus</taxon>
    </lineage>
</organism>
<dbReference type="AlphaFoldDB" id="A0A3P7L011"/>
<gene>
    <name evidence="1" type="ORF">DILT_LOCUS6626</name>
</gene>
<evidence type="ECO:0000313" key="1">
    <source>
        <dbReference type="EMBL" id="VDN10795.1"/>
    </source>
</evidence>
<protein>
    <submittedName>
        <fullName evidence="1">Uncharacterized protein</fullName>
    </submittedName>
</protein>
<keyword evidence="2" id="KW-1185">Reference proteome</keyword>
<dbReference type="Proteomes" id="UP000281553">
    <property type="component" value="Unassembled WGS sequence"/>
</dbReference>
<evidence type="ECO:0000313" key="2">
    <source>
        <dbReference type="Proteomes" id="UP000281553"/>
    </source>
</evidence>